<name>A0A8H4W7M1_9HELO</name>
<accession>A0A8H4W7M1</accession>
<reference evidence="2 3" key="1">
    <citation type="submission" date="2020-03" db="EMBL/GenBank/DDBJ databases">
        <title>Draft Genome Sequence of Cudoniella acicularis.</title>
        <authorList>
            <person name="Buettner E."/>
            <person name="Kellner H."/>
        </authorList>
    </citation>
    <scope>NUCLEOTIDE SEQUENCE [LARGE SCALE GENOMIC DNA]</scope>
    <source>
        <strain evidence="2 3">DSM 108380</strain>
    </source>
</reference>
<sequence>MLSAFTLKVEYVAGCGPTTPSLSSSIPPSTSSTAISSIYSSTSASVTSSTSTTSTTLSSKVSSSFSSTTSTTYSAAQVTPAITSTTSSTSPSSSASSSSVCATPSMINGGFETTVVAPWLQDPGSQDAVLPLVVKDGLTTGVDCLGEYYLKTTVAENTTAMIYQNISLCKLKKQYCILGYGQLASQAVVPSYEKYTLKMPVSEYCRAETVGGCLREQLLEERAEGEGKDRLFDCTRWGVRVKRYKYESQLLETEGITPDAYPQQWELSTKLDTFDDSRPRMVCISHHGVSDVKRLLRSELLIVMGMIIDRMGLPFSQNHLVFPILMVSLIGTQGRIIQAHFDGNKLYVKHSRLHEFREYDKETVDLFLRWLMNEPIGDTAVVGTEEEDGSCSSSQSDRYQESKPTVKGYISRCLSI</sequence>
<evidence type="ECO:0000313" key="3">
    <source>
        <dbReference type="Proteomes" id="UP000566819"/>
    </source>
</evidence>
<evidence type="ECO:0000256" key="1">
    <source>
        <dbReference type="SAM" id="MobiDB-lite"/>
    </source>
</evidence>
<gene>
    <name evidence="2" type="ORF">G7Y89_g767</name>
</gene>
<feature type="region of interest" description="Disordered" evidence="1">
    <location>
        <begin position="45"/>
        <end position="67"/>
    </location>
</feature>
<dbReference type="OrthoDB" id="4177740at2759"/>
<dbReference type="Proteomes" id="UP000566819">
    <property type="component" value="Unassembled WGS sequence"/>
</dbReference>
<keyword evidence="3" id="KW-1185">Reference proteome</keyword>
<evidence type="ECO:0000313" key="2">
    <source>
        <dbReference type="EMBL" id="KAF4637318.1"/>
    </source>
</evidence>
<proteinExistence type="predicted"/>
<dbReference type="AlphaFoldDB" id="A0A8H4W7M1"/>
<organism evidence="2 3">
    <name type="scientific">Cudoniella acicularis</name>
    <dbReference type="NCBI Taxonomy" id="354080"/>
    <lineage>
        <taxon>Eukaryota</taxon>
        <taxon>Fungi</taxon>
        <taxon>Dikarya</taxon>
        <taxon>Ascomycota</taxon>
        <taxon>Pezizomycotina</taxon>
        <taxon>Leotiomycetes</taxon>
        <taxon>Helotiales</taxon>
        <taxon>Tricladiaceae</taxon>
        <taxon>Cudoniella</taxon>
    </lineage>
</organism>
<protein>
    <submittedName>
        <fullName evidence="2">Uncharacterized protein</fullName>
    </submittedName>
</protein>
<dbReference type="EMBL" id="JAAMPI010000027">
    <property type="protein sequence ID" value="KAF4637318.1"/>
    <property type="molecule type" value="Genomic_DNA"/>
</dbReference>
<comment type="caution">
    <text evidence="2">The sequence shown here is derived from an EMBL/GenBank/DDBJ whole genome shotgun (WGS) entry which is preliminary data.</text>
</comment>